<evidence type="ECO:0000313" key="3">
    <source>
        <dbReference type="Proteomes" id="UP000596660"/>
    </source>
</evidence>
<dbReference type="RefSeq" id="XP_021768169.1">
    <property type="nucleotide sequence ID" value="XM_021912477.1"/>
</dbReference>
<accession>A0A803L5Y3</accession>
<dbReference type="OrthoDB" id="550279at2759"/>
<organism evidence="2 3">
    <name type="scientific">Chenopodium quinoa</name>
    <name type="common">Quinoa</name>
    <dbReference type="NCBI Taxonomy" id="63459"/>
    <lineage>
        <taxon>Eukaryota</taxon>
        <taxon>Viridiplantae</taxon>
        <taxon>Streptophyta</taxon>
        <taxon>Embryophyta</taxon>
        <taxon>Tracheophyta</taxon>
        <taxon>Spermatophyta</taxon>
        <taxon>Magnoliopsida</taxon>
        <taxon>eudicotyledons</taxon>
        <taxon>Gunneridae</taxon>
        <taxon>Pentapetalae</taxon>
        <taxon>Caryophyllales</taxon>
        <taxon>Chenopodiaceae</taxon>
        <taxon>Chenopodioideae</taxon>
        <taxon>Atripliceae</taxon>
        <taxon>Chenopodium</taxon>
    </lineage>
</organism>
<dbReference type="OMA" id="QGLRWHA"/>
<dbReference type="PANTHER" id="PTHR35750">
    <property type="entry name" value="PHOSPHOLIPID HYDROPEROXIDE GLUTATHIONE PEROXIDASE"/>
    <property type="match status" value="1"/>
</dbReference>
<name>A0A803L5Y3_CHEQI</name>
<dbReference type="AlphaFoldDB" id="A0A803L5Y3"/>
<reference evidence="2" key="1">
    <citation type="journal article" date="2017" name="Nature">
        <title>The genome of Chenopodium quinoa.</title>
        <authorList>
            <person name="Jarvis D.E."/>
            <person name="Ho Y.S."/>
            <person name="Lightfoot D.J."/>
            <person name="Schmoeckel S.M."/>
            <person name="Li B."/>
            <person name="Borm T.J.A."/>
            <person name="Ohyanagi H."/>
            <person name="Mineta K."/>
            <person name="Michell C.T."/>
            <person name="Saber N."/>
            <person name="Kharbatia N.M."/>
            <person name="Rupper R.R."/>
            <person name="Sharp A.R."/>
            <person name="Dally N."/>
            <person name="Boughton B.A."/>
            <person name="Woo Y.H."/>
            <person name="Gao G."/>
            <person name="Schijlen E.G.W.M."/>
            <person name="Guo X."/>
            <person name="Momin A.A."/>
            <person name="Negrao S."/>
            <person name="Al-Babili S."/>
            <person name="Gehring C."/>
            <person name="Roessner U."/>
            <person name="Jung C."/>
            <person name="Murphy K."/>
            <person name="Arold S.T."/>
            <person name="Gojobori T."/>
            <person name="van der Linden C.G."/>
            <person name="van Loo E.N."/>
            <person name="Jellen E.N."/>
            <person name="Maughan P.J."/>
            <person name="Tester M."/>
        </authorList>
    </citation>
    <scope>NUCLEOTIDE SEQUENCE [LARGE SCALE GENOMIC DNA]</scope>
    <source>
        <strain evidence="2">cv. PI 614886</strain>
    </source>
</reference>
<dbReference type="PANTHER" id="PTHR35750:SF1">
    <property type="entry name" value="PHOSPHOLIPID HYDROPEROXIDE GLUTATHIONE PEROXIDASE"/>
    <property type="match status" value="1"/>
</dbReference>
<keyword evidence="3" id="KW-1185">Reference proteome</keyword>
<dbReference type="EnsemblPlants" id="AUR62007272-RA">
    <property type="protein sequence ID" value="AUR62007272-RA:cds"/>
    <property type="gene ID" value="AUR62007272"/>
</dbReference>
<dbReference type="Gramene" id="AUR62007272-RA">
    <property type="protein sequence ID" value="AUR62007272-RA:cds"/>
    <property type="gene ID" value="AUR62007272"/>
</dbReference>
<dbReference type="GeneID" id="110732525"/>
<reference evidence="2" key="2">
    <citation type="submission" date="2021-03" db="UniProtKB">
        <authorList>
            <consortium name="EnsemblPlants"/>
        </authorList>
    </citation>
    <scope>IDENTIFICATION</scope>
</reference>
<evidence type="ECO:0000313" key="2">
    <source>
        <dbReference type="EnsemblPlants" id="AUR62007272-RA:cds"/>
    </source>
</evidence>
<dbReference type="Proteomes" id="UP000596660">
    <property type="component" value="Unplaced"/>
</dbReference>
<dbReference type="KEGG" id="cqi:110732525"/>
<gene>
    <name evidence="2" type="primary">LOC110732525</name>
</gene>
<evidence type="ECO:0000256" key="1">
    <source>
        <dbReference type="SAM" id="MobiDB-lite"/>
    </source>
</evidence>
<protein>
    <submittedName>
        <fullName evidence="2">Uncharacterized protein</fullName>
    </submittedName>
</protein>
<feature type="region of interest" description="Disordered" evidence="1">
    <location>
        <begin position="15"/>
        <end position="57"/>
    </location>
</feature>
<sequence length="161" mass="18306">MRFLKRIAGFLGFAKDEGHESKEEDDDANNIPNNSDDIRRNRMNVDPIHTGPRKGFSVPVQVPVERPIVGPILVPCNGDGGVQGLKWYAQRLRIDEDGDVADEFFNEVSRETSHAMQDQPKSFPRYQVKANVRPAKVKNQQMTPDGKFQQLVDYQGQLLWV</sequence>
<proteinExistence type="predicted"/>